<evidence type="ECO:0000259" key="2">
    <source>
        <dbReference type="Pfam" id="PF10502"/>
    </source>
</evidence>
<keyword evidence="1" id="KW-0812">Transmembrane</keyword>
<dbReference type="Gene3D" id="2.10.109.10">
    <property type="entry name" value="Umud Fragment, subunit A"/>
    <property type="match status" value="1"/>
</dbReference>
<proteinExistence type="predicted"/>
<dbReference type="Pfam" id="PF10502">
    <property type="entry name" value="Peptidase_S26"/>
    <property type="match status" value="1"/>
</dbReference>
<organism evidence="3 4">
    <name type="scientific">Caulobacter segnis</name>
    <dbReference type="NCBI Taxonomy" id="88688"/>
    <lineage>
        <taxon>Bacteria</taxon>
        <taxon>Pseudomonadati</taxon>
        <taxon>Pseudomonadota</taxon>
        <taxon>Alphaproteobacteria</taxon>
        <taxon>Caulobacterales</taxon>
        <taxon>Caulobacteraceae</taxon>
        <taxon>Caulobacter</taxon>
    </lineage>
</organism>
<keyword evidence="1" id="KW-1133">Transmembrane helix</keyword>
<gene>
    <name evidence="3" type="ORF">B7G68_13080</name>
</gene>
<dbReference type="SUPFAM" id="SSF51306">
    <property type="entry name" value="LexA/Signal peptidase"/>
    <property type="match status" value="1"/>
</dbReference>
<dbReference type="RefSeq" id="WP_013079662.1">
    <property type="nucleotide sequence ID" value="NZ_CP027850.1"/>
</dbReference>
<dbReference type="InterPro" id="IPR036286">
    <property type="entry name" value="LexA/Signal_pep-like_sf"/>
</dbReference>
<reference evidence="3 4" key="1">
    <citation type="journal article" date="2015" name="Biotechnol. Bioeng.">
        <title>Genome sequence and phenotypic characterization of Caulobacter segnis.</title>
        <authorList>
            <person name="Patel S."/>
            <person name="Fletcher B."/>
            <person name="Scott D.C."/>
            <person name="Ely B."/>
        </authorList>
    </citation>
    <scope>NUCLEOTIDE SEQUENCE [LARGE SCALE GENOMIC DNA]</scope>
    <source>
        <strain evidence="3 4">TK0059</strain>
    </source>
</reference>
<dbReference type="Proteomes" id="UP000240527">
    <property type="component" value="Chromosome"/>
</dbReference>
<dbReference type="InterPro" id="IPR019533">
    <property type="entry name" value="Peptidase_S26"/>
</dbReference>
<feature type="transmembrane region" description="Helical" evidence="1">
    <location>
        <begin position="6"/>
        <end position="25"/>
    </location>
</feature>
<keyword evidence="4" id="KW-1185">Reference proteome</keyword>
<name>A0ABM6THQ1_9CAUL</name>
<protein>
    <submittedName>
        <fullName evidence="3">Peptidase</fullName>
    </submittedName>
</protein>
<evidence type="ECO:0000313" key="4">
    <source>
        <dbReference type="Proteomes" id="UP000240527"/>
    </source>
</evidence>
<dbReference type="EMBL" id="CP027850">
    <property type="protein sequence ID" value="AVQ02700.1"/>
    <property type="molecule type" value="Genomic_DNA"/>
</dbReference>
<keyword evidence="1" id="KW-0472">Membrane</keyword>
<evidence type="ECO:0000256" key="1">
    <source>
        <dbReference type="SAM" id="Phobius"/>
    </source>
</evidence>
<feature type="domain" description="Peptidase S26" evidence="2">
    <location>
        <begin position="50"/>
        <end position="166"/>
    </location>
</feature>
<accession>A0ABM6THQ1</accession>
<sequence>MSAATWRYLSLGGFGCALLALSGLYPPTKRLVLNTTASAPIGFYWLAGPGVVEGDLALVRPPTDLARWMARRRYLPLNVPLIKHVAATDGRTVCGDRQRLLIDGQAVAKMRDHDRLGRRLTPFNGCRRLKRGEVLLLNARAPDSFDGRYFGPLTRQTIVGRLVPLWTWDG</sequence>
<evidence type="ECO:0000313" key="3">
    <source>
        <dbReference type="EMBL" id="AVQ02700.1"/>
    </source>
</evidence>